<dbReference type="InterPro" id="IPR015422">
    <property type="entry name" value="PyrdxlP-dep_Trfase_small"/>
</dbReference>
<protein>
    <submittedName>
        <fullName evidence="1">Soluble hydrogenase subunit</fullName>
        <ecNumber evidence="1">1.12.-.-</ecNumber>
    </submittedName>
</protein>
<keyword evidence="1" id="KW-0560">Oxidoreductase</keyword>
<dbReference type="Proteomes" id="UP000254502">
    <property type="component" value="Unassembled WGS sequence"/>
</dbReference>
<dbReference type="AlphaFoldDB" id="A0A380E4Y3"/>
<reference evidence="1 2" key="1">
    <citation type="submission" date="2018-06" db="EMBL/GenBank/DDBJ databases">
        <authorList>
            <consortium name="Pathogen Informatics"/>
            <person name="Doyle S."/>
        </authorList>
    </citation>
    <scope>NUCLEOTIDE SEQUENCE [LARGE SCALE GENOMIC DNA]</scope>
    <source>
        <strain evidence="1 2">NCTC5664</strain>
    </source>
</reference>
<organism evidence="1 2">
    <name type="scientific">Staphylococcus aureus</name>
    <dbReference type="NCBI Taxonomy" id="1280"/>
    <lineage>
        <taxon>Bacteria</taxon>
        <taxon>Bacillati</taxon>
        <taxon>Bacillota</taxon>
        <taxon>Bacilli</taxon>
        <taxon>Bacillales</taxon>
        <taxon>Staphylococcaceae</taxon>
        <taxon>Staphylococcus</taxon>
    </lineage>
</organism>
<proteinExistence type="predicted"/>
<accession>A0A380E4Y3</accession>
<dbReference type="GO" id="GO:0016491">
    <property type="term" value="F:oxidoreductase activity"/>
    <property type="evidence" value="ECO:0007669"/>
    <property type="project" value="UniProtKB-KW"/>
</dbReference>
<sequence>MKTIKDELKNRFKITIAGGQGHLKGQILRIGHMGQN</sequence>
<dbReference type="Gene3D" id="3.90.1150.10">
    <property type="entry name" value="Aspartate Aminotransferase, domain 1"/>
    <property type="match status" value="1"/>
</dbReference>
<evidence type="ECO:0000313" key="1">
    <source>
        <dbReference type="EMBL" id="SUK95530.1"/>
    </source>
</evidence>
<name>A0A380E4Y3_STAAU</name>
<gene>
    <name evidence="1" type="ORF">NCTC5664_03747</name>
</gene>
<dbReference type="EC" id="1.12.-.-" evidence="1"/>
<dbReference type="EMBL" id="UHAQ01000004">
    <property type="protein sequence ID" value="SUK95530.1"/>
    <property type="molecule type" value="Genomic_DNA"/>
</dbReference>
<evidence type="ECO:0000313" key="2">
    <source>
        <dbReference type="Proteomes" id="UP000254502"/>
    </source>
</evidence>